<dbReference type="Gene3D" id="3.30.1130.10">
    <property type="match status" value="1"/>
</dbReference>
<proteinExistence type="predicted"/>
<sequence length="95" mass="10673">MLGNEYDVSIKAQYTFADIDTENLAHTVNYETLYQIAKKKMSQPRKLLETVASDILKEINAQFSEIIAIEISIVKINPPFGADKATAKVSLHWTS</sequence>
<dbReference type="InterPro" id="IPR006157">
    <property type="entry name" value="FolB_dom"/>
</dbReference>
<feature type="domain" description="Dihydroneopterin aldolase/epimerase" evidence="1">
    <location>
        <begin position="2"/>
        <end position="93"/>
    </location>
</feature>
<dbReference type="SUPFAM" id="SSF55620">
    <property type="entry name" value="Tetrahydrobiopterin biosynthesis enzymes-like"/>
    <property type="match status" value="1"/>
</dbReference>
<dbReference type="OrthoDB" id="9803748at2"/>
<dbReference type="InterPro" id="IPR043133">
    <property type="entry name" value="GTP-CH-I_C/QueF"/>
</dbReference>
<accession>A0A2T7G1T9</accession>
<comment type="caution">
    <text evidence="2">The sequence shown here is derived from an EMBL/GenBank/DDBJ whole genome shotgun (WGS) entry which is preliminary data.</text>
</comment>
<dbReference type="AlphaFoldDB" id="A0A2T7G1T9"/>
<dbReference type="EMBL" id="QCYH01000077">
    <property type="protein sequence ID" value="PVA08395.1"/>
    <property type="molecule type" value="Genomic_DNA"/>
</dbReference>
<protein>
    <submittedName>
        <fullName evidence="2">Dihydroneopterin aldolase</fullName>
    </submittedName>
</protein>
<reference evidence="2 3" key="1">
    <citation type="submission" date="2018-04" db="EMBL/GenBank/DDBJ databases">
        <title>Pelagivirga bohaiensis gen. nov., sp. nov., a bacterium isolated from the Bohai Sea.</title>
        <authorList>
            <person name="Ji X."/>
        </authorList>
    </citation>
    <scope>NUCLEOTIDE SEQUENCE [LARGE SCALE GENOMIC DNA]</scope>
    <source>
        <strain evidence="2 3">BH-SD19</strain>
    </source>
</reference>
<evidence type="ECO:0000313" key="3">
    <source>
        <dbReference type="Proteomes" id="UP000244446"/>
    </source>
</evidence>
<evidence type="ECO:0000313" key="2">
    <source>
        <dbReference type="EMBL" id="PVA08395.1"/>
    </source>
</evidence>
<keyword evidence="3" id="KW-1185">Reference proteome</keyword>
<name>A0A2T7G1T9_9RHOB</name>
<gene>
    <name evidence="2" type="ORF">DC366_19530</name>
</gene>
<dbReference type="GO" id="GO:0004150">
    <property type="term" value="F:dihydroneopterin aldolase activity"/>
    <property type="evidence" value="ECO:0007669"/>
    <property type="project" value="InterPro"/>
</dbReference>
<dbReference type="Proteomes" id="UP000244446">
    <property type="component" value="Unassembled WGS sequence"/>
</dbReference>
<dbReference type="GO" id="GO:0006760">
    <property type="term" value="P:folic acid-containing compound metabolic process"/>
    <property type="evidence" value="ECO:0007669"/>
    <property type="project" value="InterPro"/>
</dbReference>
<dbReference type="SMART" id="SM00905">
    <property type="entry name" value="FolB"/>
    <property type="match status" value="1"/>
</dbReference>
<evidence type="ECO:0000259" key="1">
    <source>
        <dbReference type="SMART" id="SM00905"/>
    </source>
</evidence>
<organism evidence="2 3">
    <name type="scientific">Pelagivirga sediminicola</name>
    <dbReference type="NCBI Taxonomy" id="2170575"/>
    <lineage>
        <taxon>Bacteria</taxon>
        <taxon>Pseudomonadati</taxon>
        <taxon>Pseudomonadota</taxon>
        <taxon>Alphaproteobacteria</taxon>
        <taxon>Rhodobacterales</taxon>
        <taxon>Paracoccaceae</taxon>
        <taxon>Pelagivirga</taxon>
    </lineage>
</organism>
<dbReference type="Pfam" id="PF02152">
    <property type="entry name" value="FolB"/>
    <property type="match status" value="1"/>
</dbReference>